<feature type="domain" description="Glucose-methanol-choline oxidoreductase N-terminal" evidence="6">
    <location>
        <begin position="185"/>
        <end position="285"/>
    </location>
</feature>
<evidence type="ECO:0000256" key="2">
    <source>
        <dbReference type="ARBA" id="ARBA00010790"/>
    </source>
</evidence>
<evidence type="ECO:0000256" key="1">
    <source>
        <dbReference type="ARBA" id="ARBA00001974"/>
    </source>
</evidence>
<organism evidence="8 9">
    <name type="scientific">Falsihalocynthiibacter arcticus</name>
    <dbReference type="NCBI Taxonomy" id="1579316"/>
    <lineage>
        <taxon>Bacteria</taxon>
        <taxon>Pseudomonadati</taxon>
        <taxon>Pseudomonadota</taxon>
        <taxon>Alphaproteobacteria</taxon>
        <taxon>Rhodobacterales</taxon>
        <taxon>Roseobacteraceae</taxon>
        <taxon>Falsihalocynthiibacter</taxon>
    </lineage>
</organism>
<dbReference type="STRING" id="1579316.RC74_13815"/>
<dbReference type="GO" id="GO:0016614">
    <property type="term" value="F:oxidoreductase activity, acting on CH-OH group of donors"/>
    <property type="evidence" value="ECO:0007669"/>
    <property type="project" value="InterPro"/>
</dbReference>
<comment type="similarity">
    <text evidence="2">Belongs to the GMC oxidoreductase family.</text>
</comment>
<sequence>MGGATLAASLAPTGVQIVMLERGDYMRPSPECRDDDAIFKRGFFRSDEQWLTPSGAGFSPGNFYYVGGNTKFYGGVMLRYRAEDFTEMQHLGGTSPAWPLSYTDFAPWYDKAEALFDVRGHAGEDPTDPIRAGAYPYPAVPDEASIADVRARLRRAGVSPASLPLAVDIEHWLMGGDDSWDGHPDTTGAKRDAESVGIAKAKQYENFTLITGAMVKRLQTDSKQRITEIHYEKDGEFHTLKPKIAILSAGAVNSAALLLRSANDAHPTGLANSSDLVGRRFMNHNCTALMAINPWRANTAIYQKTLYFNDFYLKGGPNNSPLGNMQLLGKITTPILRSQARIPTRVADWITRHSVDWYAMSEDLPSLESRVTLKGDQIVLDWKRSNWEAHEALVAQAKKVMRKAGYPIMLSRAFDRATPSHQCGTAVFGTDPKASVLDLHCRAHDHPNLFVVDASFLPNSAAVNPALTIAAQALRVAEHIKNKDLKE</sequence>
<dbReference type="GO" id="GO:0050660">
    <property type="term" value="F:flavin adenine dinucleotide binding"/>
    <property type="evidence" value="ECO:0007669"/>
    <property type="project" value="InterPro"/>
</dbReference>
<comment type="cofactor">
    <cofactor evidence="1">
        <name>FAD</name>
        <dbReference type="ChEBI" id="CHEBI:57692"/>
    </cofactor>
</comment>
<reference evidence="8 9" key="1">
    <citation type="submission" date="2016-02" db="EMBL/GenBank/DDBJ databases">
        <title>Complete genome sequence of Halocynthiibacter arcticus PAMC 20958t from arctic marine sediment.</title>
        <authorList>
            <person name="Lee Y.M."/>
            <person name="Baek K."/>
            <person name="Lee H.K."/>
            <person name="Shin S.C."/>
        </authorList>
    </citation>
    <scope>NUCLEOTIDE SEQUENCE [LARGE SCALE GENOMIC DNA]</scope>
    <source>
        <strain evidence="8">PAMC 20958</strain>
    </source>
</reference>
<keyword evidence="3" id="KW-0285">Flavoprotein</keyword>
<dbReference type="InterPro" id="IPR036188">
    <property type="entry name" value="FAD/NAD-bd_sf"/>
</dbReference>
<dbReference type="InterPro" id="IPR051473">
    <property type="entry name" value="P2Ox-like"/>
</dbReference>
<evidence type="ECO:0000256" key="4">
    <source>
        <dbReference type="ARBA" id="ARBA00022827"/>
    </source>
</evidence>
<keyword evidence="9" id="KW-1185">Reference proteome</keyword>
<evidence type="ECO:0000259" key="7">
    <source>
        <dbReference type="Pfam" id="PF05199"/>
    </source>
</evidence>
<proteinExistence type="inferred from homology"/>
<dbReference type="AlphaFoldDB" id="A0A126V5V9"/>
<evidence type="ECO:0000313" key="9">
    <source>
        <dbReference type="Proteomes" id="UP000070371"/>
    </source>
</evidence>
<dbReference type="PANTHER" id="PTHR42784">
    <property type="entry name" value="PYRANOSE 2-OXIDASE"/>
    <property type="match status" value="1"/>
</dbReference>
<name>A0A126V5V9_9RHOB</name>
<evidence type="ECO:0000256" key="3">
    <source>
        <dbReference type="ARBA" id="ARBA00022630"/>
    </source>
</evidence>
<feature type="domain" description="Glucose-methanol-choline oxidoreductase C-terminal" evidence="7">
    <location>
        <begin position="384"/>
        <end position="473"/>
    </location>
</feature>
<gene>
    <name evidence="8" type="ORF">RC74_13815</name>
</gene>
<dbReference type="Pfam" id="PF00732">
    <property type="entry name" value="GMC_oxred_N"/>
    <property type="match status" value="1"/>
</dbReference>
<dbReference type="InterPro" id="IPR007867">
    <property type="entry name" value="GMC_OxRtase_C"/>
</dbReference>
<keyword evidence="5" id="KW-0560">Oxidoreductase</keyword>
<keyword evidence="4" id="KW-0274">FAD</keyword>
<accession>A0A126V5V9</accession>
<evidence type="ECO:0000313" key="8">
    <source>
        <dbReference type="EMBL" id="AML53670.1"/>
    </source>
</evidence>
<dbReference type="InterPro" id="IPR000172">
    <property type="entry name" value="GMC_OxRdtase_N"/>
</dbReference>
<dbReference type="EMBL" id="CP014327">
    <property type="protein sequence ID" value="AML53670.1"/>
    <property type="molecule type" value="Genomic_DNA"/>
</dbReference>
<evidence type="ECO:0000259" key="6">
    <source>
        <dbReference type="Pfam" id="PF00732"/>
    </source>
</evidence>
<dbReference type="Proteomes" id="UP000070371">
    <property type="component" value="Chromosome"/>
</dbReference>
<dbReference type="KEGG" id="hat:RC74_13815"/>
<evidence type="ECO:0000256" key="5">
    <source>
        <dbReference type="ARBA" id="ARBA00023002"/>
    </source>
</evidence>
<dbReference type="SUPFAM" id="SSF51905">
    <property type="entry name" value="FAD/NAD(P)-binding domain"/>
    <property type="match status" value="1"/>
</dbReference>
<protein>
    <submittedName>
        <fullName evidence="8">GMC family oxidoreductase</fullName>
    </submittedName>
</protein>
<dbReference type="OrthoDB" id="9798604at2"/>
<dbReference type="Pfam" id="PF05199">
    <property type="entry name" value="GMC_oxred_C"/>
    <property type="match status" value="1"/>
</dbReference>
<dbReference type="Gene3D" id="3.50.50.60">
    <property type="entry name" value="FAD/NAD(P)-binding domain"/>
    <property type="match status" value="2"/>
</dbReference>
<dbReference type="PANTHER" id="PTHR42784:SF1">
    <property type="entry name" value="PYRANOSE 2-OXIDASE"/>
    <property type="match status" value="1"/>
</dbReference>